<keyword evidence="2" id="KW-0378">Hydrolase</keyword>
<evidence type="ECO:0000256" key="1">
    <source>
        <dbReference type="ARBA" id="ARBA00022741"/>
    </source>
</evidence>
<dbReference type="Gene3D" id="3.40.50.300">
    <property type="entry name" value="P-loop containing nucleotide triphosphate hydrolases"/>
    <property type="match status" value="2"/>
</dbReference>
<keyword evidence="1" id="KW-0547">Nucleotide-binding</keyword>
<protein>
    <recommendedName>
        <fullName evidence="4">Helicase ATP-binding domain-containing protein</fullName>
    </recommendedName>
</protein>
<name>A0ABS7ZY98_9GAMM</name>
<evidence type="ECO:0000256" key="3">
    <source>
        <dbReference type="ARBA" id="ARBA00022840"/>
    </source>
</evidence>
<sequence length="605" mass="66246">MLIDSVVSLTGGADRPVQQRLFNDLINNSTGLALFNAGTGIGKTLAYLAAHIQSGGSVVVAVPNHQLARQVMSSIDDINMHAGTLGIKPIKAGLRLGRQEYLSPDRVSVLFDAYTADSDKDDARLWNELLAAANASDDSNLIQNFIAEFGELPSGITANDICCSADDKSSRALVAERENEQDLDAIIVSHITLIATSGFNSLPKKFRIKGRLIVDEADALIHTAEMLYSRRISVNAIARKSALNAEIGKAIDKLLPGIERLGDGIHFLMGMPDVWLALTNLAEVAAESLGDHPFVTQLYRFFELSARNAAISVIKGKATLLQLSTFAARVFAARIDGYASVWLLSGTLDITSEKEHSAKWLCKKLGISDAPHFYGHYEPQDYGRASFTLGRGPVAIKNEVVSQEFIGFCAANISGTMLVCTGSHDETERLTEAIRTLGRVSVIEDRPGTSMSKVIQSFAETPDPVVLVTARAAVGTDIRASDGTQRFRKMMITRLPFSPPPDMGDVEWRADRIGVDPSKVQSWYFQDSLQTSVRRFVQTIGRGIRTEHDECEFLIMDKRMPDAGAKGSNTIFRDAIPERFFRDYMRAQHLSEAGCAKSEEVEIFI</sequence>
<dbReference type="SMART" id="SM00491">
    <property type="entry name" value="HELICc2"/>
    <property type="match status" value="1"/>
</dbReference>
<dbReference type="InterPro" id="IPR006555">
    <property type="entry name" value="ATP-dep_Helicase_C"/>
</dbReference>
<dbReference type="Pfam" id="PF00270">
    <property type="entry name" value="DEAD"/>
    <property type="match status" value="1"/>
</dbReference>
<evidence type="ECO:0000313" key="5">
    <source>
        <dbReference type="EMBL" id="MCA6065345.1"/>
    </source>
</evidence>
<keyword evidence="6" id="KW-1185">Reference proteome</keyword>
<dbReference type="EMBL" id="JAEDAH010000105">
    <property type="protein sequence ID" value="MCA6065345.1"/>
    <property type="molecule type" value="Genomic_DNA"/>
</dbReference>
<keyword evidence="3" id="KW-0067">ATP-binding</keyword>
<proteinExistence type="predicted"/>
<feature type="domain" description="Helicase ATP-binding" evidence="4">
    <location>
        <begin position="4"/>
        <end position="271"/>
    </location>
</feature>
<accession>A0ABS7ZY98</accession>
<dbReference type="InterPro" id="IPR014013">
    <property type="entry name" value="Helic_SF1/SF2_ATP-bd_DinG/Rad3"/>
</dbReference>
<reference evidence="5 6" key="1">
    <citation type="submission" date="2020-12" db="EMBL/GenBank/DDBJ databases">
        <title>Novel Thalassolituus-related marine hydrocarbonoclastic bacteria mediated algae-derived hydrocarbons mineralization in twilight zone of the northern South China Sea.</title>
        <authorList>
            <person name="Dong C."/>
        </authorList>
    </citation>
    <scope>NUCLEOTIDE SEQUENCE [LARGE SCALE GENOMIC DNA]</scope>
    <source>
        <strain evidence="5 6">IMCC1826</strain>
    </source>
</reference>
<dbReference type="InterPro" id="IPR011545">
    <property type="entry name" value="DEAD/DEAH_box_helicase_dom"/>
</dbReference>
<organism evidence="5 6">
    <name type="scientific">Thalassolituus marinus</name>
    <dbReference type="NCBI Taxonomy" id="671053"/>
    <lineage>
        <taxon>Bacteria</taxon>
        <taxon>Pseudomonadati</taxon>
        <taxon>Pseudomonadota</taxon>
        <taxon>Gammaproteobacteria</taxon>
        <taxon>Oceanospirillales</taxon>
        <taxon>Oceanospirillaceae</taxon>
        <taxon>Thalassolituus</taxon>
    </lineage>
</organism>
<dbReference type="Pfam" id="PF13307">
    <property type="entry name" value="Helicase_C_2"/>
    <property type="match status" value="1"/>
</dbReference>
<dbReference type="Proteomes" id="UP000714380">
    <property type="component" value="Unassembled WGS sequence"/>
</dbReference>
<evidence type="ECO:0000256" key="2">
    <source>
        <dbReference type="ARBA" id="ARBA00022801"/>
    </source>
</evidence>
<dbReference type="SUPFAM" id="SSF52540">
    <property type="entry name" value="P-loop containing nucleoside triphosphate hydrolases"/>
    <property type="match status" value="1"/>
</dbReference>
<dbReference type="PROSITE" id="PS51193">
    <property type="entry name" value="HELICASE_ATP_BIND_2"/>
    <property type="match status" value="1"/>
</dbReference>
<dbReference type="InterPro" id="IPR027417">
    <property type="entry name" value="P-loop_NTPase"/>
</dbReference>
<dbReference type="RefSeq" id="WP_225677201.1">
    <property type="nucleotide sequence ID" value="NZ_JAEDAH010000105.1"/>
</dbReference>
<evidence type="ECO:0000259" key="4">
    <source>
        <dbReference type="PROSITE" id="PS51193"/>
    </source>
</evidence>
<comment type="caution">
    <text evidence="5">The sequence shown here is derived from an EMBL/GenBank/DDBJ whole genome shotgun (WGS) entry which is preliminary data.</text>
</comment>
<gene>
    <name evidence="5" type="ORF">I9W95_17245</name>
</gene>
<evidence type="ECO:0000313" key="6">
    <source>
        <dbReference type="Proteomes" id="UP000714380"/>
    </source>
</evidence>